<evidence type="ECO:0000313" key="4">
    <source>
        <dbReference type="Proteomes" id="UP001143400"/>
    </source>
</evidence>
<evidence type="ECO:0000256" key="1">
    <source>
        <dbReference type="SAM" id="MobiDB-lite"/>
    </source>
</evidence>
<evidence type="ECO:0000313" key="3">
    <source>
        <dbReference type="EMBL" id="GLK54777.1"/>
    </source>
</evidence>
<gene>
    <name evidence="3" type="ORF">GCM10008170_07960</name>
</gene>
<reference evidence="3" key="2">
    <citation type="submission" date="2023-01" db="EMBL/GenBank/DDBJ databases">
        <authorList>
            <person name="Sun Q."/>
            <person name="Evtushenko L."/>
        </authorList>
    </citation>
    <scope>NUCLEOTIDE SEQUENCE</scope>
    <source>
        <strain evidence="3">VKM B-1606</strain>
    </source>
</reference>
<dbReference type="InterPro" id="IPR014710">
    <property type="entry name" value="RmlC-like_jellyroll"/>
</dbReference>
<feature type="region of interest" description="Disordered" evidence="1">
    <location>
        <begin position="1"/>
        <end position="36"/>
    </location>
</feature>
<dbReference type="CDD" id="cd06981">
    <property type="entry name" value="cupin_reut_a1446"/>
    <property type="match status" value="1"/>
</dbReference>
<dbReference type="InterPro" id="IPR013096">
    <property type="entry name" value="Cupin_2"/>
</dbReference>
<evidence type="ECO:0000259" key="2">
    <source>
        <dbReference type="Pfam" id="PF07883"/>
    </source>
</evidence>
<dbReference type="SUPFAM" id="SSF51182">
    <property type="entry name" value="RmlC-like cupins"/>
    <property type="match status" value="1"/>
</dbReference>
<dbReference type="InterPro" id="IPR011051">
    <property type="entry name" value="RmlC_Cupin_sf"/>
</dbReference>
<dbReference type="EMBL" id="BSFF01000001">
    <property type="protein sequence ID" value="GLK54777.1"/>
    <property type="molecule type" value="Genomic_DNA"/>
</dbReference>
<name>A0A9W6MQZ4_9HYPH</name>
<accession>A0A9W6MQZ4</accession>
<dbReference type="Proteomes" id="UP001143400">
    <property type="component" value="Unassembled WGS sequence"/>
</dbReference>
<feature type="domain" description="Cupin type-2" evidence="2">
    <location>
        <begin position="73"/>
        <end position="127"/>
    </location>
</feature>
<dbReference type="Gene3D" id="2.60.120.10">
    <property type="entry name" value="Jelly Rolls"/>
    <property type="match status" value="1"/>
</dbReference>
<proteinExistence type="predicted"/>
<dbReference type="Pfam" id="PF07883">
    <property type="entry name" value="Cupin_2"/>
    <property type="match status" value="1"/>
</dbReference>
<comment type="caution">
    <text evidence="3">The sequence shown here is derived from an EMBL/GenBank/DDBJ whole genome shotgun (WGS) entry which is preliminary data.</text>
</comment>
<sequence length="142" mass="15067">MRPATAVPSDPLGTQSSAARLPDSSMAPGNLLNPLPDASAEEQFVDILTRPGCRFERIVSQGQTTPADRPYVQGHDEWVLVLAGGARIETAAGETALSPGDHLLIPAGVAHRVTFTDPDRPTVWLAVHFEAGRSETSSREAS</sequence>
<organism evidence="3 4">
    <name type="scientific">Methylopila capsulata</name>
    <dbReference type="NCBI Taxonomy" id="61654"/>
    <lineage>
        <taxon>Bacteria</taxon>
        <taxon>Pseudomonadati</taxon>
        <taxon>Pseudomonadota</taxon>
        <taxon>Alphaproteobacteria</taxon>
        <taxon>Hyphomicrobiales</taxon>
        <taxon>Methylopilaceae</taxon>
        <taxon>Methylopila</taxon>
    </lineage>
</organism>
<reference evidence="3" key="1">
    <citation type="journal article" date="2014" name="Int. J. Syst. Evol. Microbiol.">
        <title>Complete genome sequence of Corynebacterium casei LMG S-19264T (=DSM 44701T), isolated from a smear-ripened cheese.</title>
        <authorList>
            <consortium name="US DOE Joint Genome Institute (JGI-PGF)"/>
            <person name="Walter F."/>
            <person name="Albersmeier A."/>
            <person name="Kalinowski J."/>
            <person name="Ruckert C."/>
        </authorList>
    </citation>
    <scope>NUCLEOTIDE SEQUENCE</scope>
    <source>
        <strain evidence="3">VKM B-1606</strain>
    </source>
</reference>
<dbReference type="AlphaFoldDB" id="A0A9W6MQZ4"/>
<protein>
    <recommendedName>
        <fullName evidence="2">Cupin type-2 domain-containing protein</fullName>
    </recommendedName>
</protein>